<gene>
    <name evidence="3" type="ORF">I4I81_30245</name>
</gene>
<feature type="region of interest" description="Disordered" evidence="1">
    <location>
        <begin position="414"/>
        <end position="464"/>
    </location>
</feature>
<name>A0ABS6V1Y5_9PSEU</name>
<evidence type="ECO:0000256" key="1">
    <source>
        <dbReference type="SAM" id="MobiDB-lite"/>
    </source>
</evidence>
<protein>
    <submittedName>
        <fullName evidence="3">Right-handed parallel beta-helix repeat-containing protein</fullName>
    </submittedName>
</protein>
<organism evidence="3 4">
    <name type="scientific">Pseudonocardia abyssalis</name>
    <dbReference type="NCBI Taxonomy" id="2792008"/>
    <lineage>
        <taxon>Bacteria</taxon>
        <taxon>Bacillati</taxon>
        <taxon>Actinomycetota</taxon>
        <taxon>Actinomycetes</taxon>
        <taxon>Pseudonocardiales</taxon>
        <taxon>Pseudonocardiaceae</taxon>
        <taxon>Pseudonocardia</taxon>
    </lineage>
</organism>
<comment type="caution">
    <text evidence="3">The sequence shown here is derived from an EMBL/GenBank/DDBJ whole genome shotgun (WGS) entry which is preliminary data.</text>
</comment>
<sequence length="464" mass="45958">MMSALLVHRKKALAVLATAGLLGVGVVTATAASAAPPVPAPAGALIVGEDSSTCPDPAFAMIGDAVDAAAAGDTVYVCAGEYDEDVDVDKSLTFLGAQHGVDARTGRTDDAVESIVSSASGAFTVAGGVDGVTIDGFTLRGSDGNGIDAFQRGAGHTIVNNVFADNVNGINFNSNGSEPTLIQRNLFDGNNRGGGEGGQGVFNTSGAANDVLVSDNLFRNHGVAAFNTIGDNPRSTGLVFRDNESVDDATLAVVNQSSGVRIEFNRATKSAALPSGTGILLGGNSDGPVVRGNKIIGGRGVGIGVISAFGAPNTDVLVEANLVTGRDVGIGVSGPHDDTVTIRFNGVFDSRGEGAANGFGIRLLGDTDGVVVAKNAVLGSRQLDCSDASTGGGTAGTANMWLLNIGASSDPTGLCLPGALPPGVPGEDDDGGHGGGEHGGGEHGGGEHGGGEHGGGKDWHGPGK</sequence>
<feature type="compositionally biased region" description="Basic and acidic residues" evidence="1">
    <location>
        <begin position="431"/>
        <end position="464"/>
    </location>
</feature>
<evidence type="ECO:0000256" key="2">
    <source>
        <dbReference type="SAM" id="SignalP"/>
    </source>
</evidence>
<reference evidence="3 4" key="1">
    <citation type="submission" date="2020-11" db="EMBL/GenBank/DDBJ databases">
        <title>Pseudonocardia abyssalis sp. nov. and Pseudonocardia oceani sp. nov., description and phylogenomic analysis of two novel actinomycetes isolated from the deep Southern Ocean.</title>
        <authorList>
            <person name="Parra J."/>
        </authorList>
    </citation>
    <scope>NUCLEOTIDE SEQUENCE [LARGE SCALE GENOMIC DNA]</scope>
    <source>
        <strain evidence="3 4">KRD-168</strain>
    </source>
</reference>
<dbReference type="InterPro" id="IPR006626">
    <property type="entry name" value="PbH1"/>
</dbReference>
<accession>A0ABS6V1Y5</accession>
<evidence type="ECO:0000313" key="3">
    <source>
        <dbReference type="EMBL" id="MBW0138513.1"/>
    </source>
</evidence>
<feature type="chain" id="PRO_5045601775" evidence="2">
    <location>
        <begin position="35"/>
        <end position="464"/>
    </location>
</feature>
<feature type="signal peptide" evidence="2">
    <location>
        <begin position="1"/>
        <end position="34"/>
    </location>
</feature>
<keyword evidence="2" id="KW-0732">Signal</keyword>
<dbReference type="SMART" id="SM00710">
    <property type="entry name" value="PbH1"/>
    <property type="match status" value="8"/>
</dbReference>
<dbReference type="Proteomes" id="UP000694287">
    <property type="component" value="Unassembled WGS sequence"/>
</dbReference>
<evidence type="ECO:0000313" key="4">
    <source>
        <dbReference type="Proteomes" id="UP000694287"/>
    </source>
</evidence>
<dbReference type="EMBL" id="JADQDK010000001">
    <property type="protein sequence ID" value="MBW0138513.1"/>
    <property type="molecule type" value="Genomic_DNA"/>
</dbReference>
<keyword evidence="4" id="KW-1185">Reference proteome</keyword>
<proteinExistence type="predicted"/>